<dbReference type="AlphaFoldDB" id="A0AAW5QC90"/>
<evidence type="ECO:0000256" key="1">
    <source>
        <dbReference type="SAM" id="MobiDB-lite"/>
    </source>
</evidence>
<dbReference type="InterPro" id="IPR058488">
    <property type="entry name" value="DUF8175"/>
</dbReference>
<accession>A0AAW5QC90</accession>
<feature type="region of interest" description="Disordered" evidence="1">
    <location>
        <begin position="34"/>
        <end position="61"/>
    </location>
</feature>
<name>A0AAW5QC90_9ACTN</name>
<proteinExistence type="predicted"/>
<sequence length="273" mass="29149">MNKRPWTIAAALLAAAIITLVIVVASLNRNSSEDTTATAAPEPPPAASLQSSPPDQTGELVPDAMGRRVLDVGQVPGKPLAQTESPGDFPAGTEPVGPPAGLELQRVARGVTIGVSTSDGPTGIEDGVLTGFARSPQGAGLLAMTHRARVIAAGPEYTAFLKYYFPDAFAQLSPTMINEIEAKDESKMRDYMSTGYLAPSWFKVRACDENFCTVETADVPLKEALGAVPEEAQGADRHSVTRVSMAWRGDHWVIVKTDAYNVEALDDSWVRWL</sequence>
<comment type="caution">
    <text evidence="3">The sequence shown here is derived from an EMBL/GenBank/DDBJ whole genome shotgun (WGS) entry which is preliminary data.</text>
</comment>
<dbReference type="Proteomes" id="UP001206890">
    <property type="component" value="Unassembled WGS sequence"/>
</dbReference>
<evidence type="ECO:0000313" key="4">
    <source>
        <dbReference type="Proteomes" id="UP001206890"/>
    </source>
</evidence>
<evidence type="ECO:0000313" key="3">
    <source>
        <dbReference type="EMBL" id="MCT2118742.1"/>
    </source>
</evidence>
<feature type="domain" description="DUF8175" evidence="2">
    <location>
        <begin position="76"/>
        <end position="259"/>
    </location>
</feature>
<evidence type="ECO:0000259" key="2">
    <source>
        <dbReference type="Pfam" id="PF26526"/>
    </source>
</evidence>
<organism evidence="3 4">
    <name type="scientific">Dietzia cinnamea</name>
    <dbReference type="NCBI Taxonomy" id="321318"/>
    <lineage>
        <taxon>Bacteria</taxon>
        <taxon>Bacillati</taxon>
        <taxon>Actinomycetota</taxon>
        <taxon>Actinomycetes</taxon>
        <taxon>Mycobacteriales</taxon>
        <taxon>Dietziaceae</taxon>
        <taxon>Dietzia</taxon>
    </lineage>
</organism>
<dbReference type="RefSeq" id="WP_182643071.1">
    <property type="nucleotide sequence ID" value="NZ_JALXMA010000038.1"/>
</dbReference>
<gene>
    <name evidence="3" type="ORF">M3D93_13460</name>
</gene>
<reference evidence="3" key="1">
    <citation type="submission" date="2022-04" db="EMBL/GenBank/DDBJ databases">
        <title>Human microbiome associated bacterial genomes.</title>
        <authorList>
            <person name="Sandstrom S."/>
            <person name="Salamzade R."/>
            <person name="Kalan L.R."/>
        </authorList>
    </citation>
    <scope>NUCLEOTIDE SEQUENCE</scope>
    <source>
        <strain evidence="3">P3-SID1762</strain>
    </source>
</reference>
<feature type="region of interest" description="Disordered" evidence="1">
    <location>
        <begin position="76"/>
        <end position="99"/>
    </location>
</feature>
<protein>
    <recommendedName>
        <fullName evidence="2">DUF8175 domain-containing protein</fullName>
    </recommendedName>
</protein>
<dbReference type="Pfam" id="PF26526">
    <property type="entry name" value="DUF8175"/>
    <property type="match status" value="1"/>
</dbReference>
<feature type="compositionally biased region" description="Low complexity" evidence="1">
    <location>
        <begin position="47"/>
        <end position="56"/>
    </location>
</feature>
<dbReference type="EMBL" id="JALXTC010000075">
    <property type="protein sequence ID" value="MCT2118742.1"/>
    <property type="molecule type" value="Genomic_DNA"/>
</dbReference>